<reference evidence="5 6" key="1">
    <citation type="submission" date="2023-09" db="EMBL/GenBank/DDBJ databases">
        <title>Pangenome analysis of Batrachochytrium dendrobatidis and related Chytrids.</title>
        <authorList>
            <person name="Yacoub M.N."/>
            <person name="Stajich J.E."/>
            <person name="James T.Y."/>
        </authorList>
    </citation>
    <scope>NUCLEOTIDE SEQUENCE [LARGE SCALE GENOMIC DNA]</scope>
    <source>
        <strain evidence="5 6">JEL0888</strain>
    </source>
</reference>
<accession>A0ABR4NIU9</accession>
<organism evidence="5 6">
    <name type="scientific">Polyrhizophydium stewartii</name>
    <dbReference type="NCBI Taxonomy" id="2732419"/>
    <lineage>
        <taxon>Eukaryota</taxon>
        <taxon>Fungi</taxon>
        <taxon>Fungi incertae sedis</taxon>
        <taxon>Chytridiomycota</taxon>
        <taxon>Chytridiomycota incertae sedis</taxon>
        <taxon>Chytridiomycetes</taxon>
        <taxon>Rhizophydiales</taxon>
        <taxon>Rhizophydiales incertae sedis</taxon>
        <taxon>Polyrhizophydium</taxon>
    </lineage>
</organism>
<keyword evidence="3" id="KW-0472">Membrane</keyword>
<feature type="region of interest" description="Disordered" evidence="2">
    <location>
        <begin position="538"/>
        <end position="563"/>
    </location>
</feature>
<feature type="transmembrane region" description="Helical" evidence="3">
    <location>
        <begin position="63"/>
        <end position="79"/>
    </location>
</feature>
<evidence type="ECO:0000259" key="4">
    <source>
        <dbReference type="Pfam" id="PF20434"/>
    </source>
</evidence>
<keyword evidence="3" id="KW-0812">Transmembrane</keyword>
<evidence type="ECO:0000313" key="5">
    <source>
        <dbReference type="EMBL" id="KAL2919462.1"/>
    </source>
</evidence>
<comment type="caution">
    <text evidence="5">The sequence shown here is derived from an EMBL/GenBank/DDBJ whole genome shotgun (WGS) entry which is preliminary data.</text>
</comment>
<dbReference type="Gene3D" id="3.40.50.1820">
    <property type="entry name" value="alpha/beta hydrolase"/>
    <property type="match status" value="1"/>
</dbReference>
<evidence type="ECO:0000256" key="2">
    <source>
        <dbReference type="SAM" id="MobiDB-lite"/>
    </source>
</evidence>
<dbReference type="PANTHER" id="PTHR48081:SF33">
    <property type="entry name" value="KYNURENINE FORMAMIDASE"/>
    <property type="match status" value="1"/>
</dbReference>
<protein>
    <recommendedName>
        <fullName evidence="4">BD-FAE-like domain-containing protein</fullName>
    </recommendedName>
</protein>
<evidence type="ECO:0000313" key="6">
    <source>
        <dbReference type="Proteomes" id="UP001527925"/>
    </source>
</evidence>
<evidence type="ECO:0000256" key="1">
    <source>
        <dbReference type="ARBA" id="ARBA00022801"/>
    </source>
</evidence>
<name>A0ABR4NIU9_9FUNG</name>
<sequence>MTSSSGRHASYGAQKSAAAVPTTTAAAAAASAVRSAFSAYVDVSERTIFHLGSRLRGMKLNRFQKLFLAAALVVSPLLAHLLLPFWLLLLAMPYLLAWYLYLAYAQLKNPKRRRFLGILWPYLPIDPVRIFQVNYAFWDFVDQYATGPPREVAFKLYQDMWRQKRLRGGPKISLNVDYGGKNGTRLDIYGTDVNRPNHVAYLSEKENRRPVVIFFYGGGWTSGDKSLYSPISKTLAARGYVTVIPDYSLWPRGTPEDMLHDVRKVIEWTHAHVRAYGGDPANINLIAHSAGAHLCVLVMIRNAMRLSEACLNSRLASLSPDRIDPLCEAEVAASEDVLHKVHGMIMISGPFDIADHLEFESLRGVEEISCMARLFGHNEHSFAEASPTRLLQQCRRYIEAGEFARHLPHNWLLLHGHRDQVVPFSSSLKLFEALDKSGIDHIVLKTYEEPDHAKLIFDLMLPEREHSSDFDVELCDFFARCRKVARYKRWLSASRKAREAGAVFGAAGGLDAAAMDDDAAGTAAAGSLAHPSFKEFEESLEEQAASAAADPAGSYGREKRLMR</sequence>
<dbReference type="PANTHER" id="PTHR48081">
    <property type="entry name" value="AB HYDROLASE SUPERFAMILY PROTEIN C4A8.06C"/>
    <property type="match status" value="1"/>
</dbReference>
<dbReference type="InterPro" id="IPR029058">
    <property type="entry name" value="AB_hydrolase_fold"/>
</dbReference>
<dbReference type="EMBL" id="JADGIZ020000003">
    <property type="protein sequence ID" value="KAL2919462.1"/>
    <property type="molecule type" value="Genomic_DNA"/>
</dbReference>
<keyword evidence="1" id="KW-0378">Hydrolase</keyword>
<dbReference type="SUPFAM" id="SSF53474">
    <property type="entry name" value="alpha/beta-Hydrolases"/>
    <property type="match status" value="1"/>
</dbReference>
<dbReference type="InterPro" id="IPR050300">
    <property type="entry name" value="GDXG_lipolytic_enzyme"/>
</dbReference>
<keyword evidence="3" id="KW-1133">Transmembrane helix</keyword>
<evidence type="ECO:0000256" key="3">
    <source>
        <dbReference type="SAM" id="Phobius"/>
    </source>
</evidence>
<dbReference type="InterPro" id="IPR049492">
    <property type="entry name" value="BD-FAE-like_dom"/>
</dbReference>
<dbReference type="Pfam" id="PF20434">
    <property type="entry name" value="BD-FAE"/>
    <property type="match status" value="1"/>
</dbReference>
<feature type="domain" description="BD-FAE-like" evidence="4">
    <location>
        <begin position="204"/>
        <end position="434"/>
    </location>
</feature>
<proteinExistence type="predicted"/>
<keyword evidence="6" id="KW-1185">Reference proteome</keyword>
<dbReference type="Proteomes" id="UP001527925">
    <property type="component" value="Unassembled WGS sequence"/>
</dbReference>
<gene>
    <name evidence="5" type="ORF">HK105_201108</name>
</gene>